<evidence type="ECO:0000256" key="9">
    <source>
        <dbReference type="ARBA" id="ARBA00023192"/>
    </source>
</evidence>
<keyword evidence="16" id="KW-1185">Reference proteome</keyword>
<feature type="binding site" evidence="11">
    <location>
        <begin position="207"/>
        <end position="211"/>
    </location>
    <ligand>
        <name>pyridoxal 5'-phosphate</name>
        <dbReference type="ChEBI" id="CHEBI:597326"/>
    </ligand>
</feature>
<keyword evidence="8 11" id="KW-0663">Pyridoxal phosphate</keyword>
<reference evidence="15 16" key="2">
    <citation type="submission" date="2009-02" db="EMBL/GenBank/DDBJ databases">
        <title>Draft genome sequence of Blautia hydrogenotrophica DSM 10507 (Ruminococcus hydrogenotrophicus DSM 10507).</title>
        <authorList>
            <person name="Sudarsanam P."/>
            <person name="Ley R."/>
            <person name="Guruge J."/>
            <person name="Turnbaugh P.J."/>
            <person name="Mahowald M."/>
            <person name="Liep D."/>
            <person name="Gordon J."/>
        </authorList>
    </citation>
    <scope>NUCLEOTIDE SEQUENCE [LARGE SCALE GENOMIC DNA]</scope>
    <source>
        <strain evidence="16">DSM 10507 / JCM 14656 / S5a33</strain>
    </source>
</reference>
<name>C0CMR0_BLAHS</name>
<dbReference type="eggNOG" id="COG0031">
    <property type="taxonomic scope" value="Bacteria"/>
</dbReference>
<accession>C0CMR0</accession>
<proteinExistence type="inferred from homology"/>
<comment type="similarity">
    <text evidence="3 13">Belongs to the cysteine synthase/cystathionine beta-synthase family.</text>
</comment>
<gene>
    <name evidence="15" type="ORF">RUMHYD_02144</name>
</gene>
<comment type="pathway">
    <text evidence="2">Amino-acid biosynthesis; L-cysteine biosynthesis; L-cysteine from L-serine: step 2/2.</text>
</comment>
<evidence type="ECO:0000256" key="5">
    <source>
        <dbReference type="ARBA" id="ARBA00019371"/>
    </source>
</evidence>
<dbReference type="FunFam" id="3.40.50.1100:FF:000002">
    <property type="entry name" value="Cysteine synthase"/>
    <property type="match status" value="1"/>
</dbReference>
<dbReference type="InterPro" id="IPR036052">
    <property type="entry name" value="TrpB-like_PALP_sf"/>
</dbReference>
<keyword evidence="9 13" id="KW-0198">Cysteine biosynthesis</keyword>
<evidence type="ECO:0000256" key="4">
    <source>
        <dbReference type="ARBA" id="ARBA00012681"/>
    </source>
</evidence>
<dbReference type="NCBIfam" id="TIGR01139">
    <property type="entry name" value="cysK"/>
    <property type="match status" value="1"/>
</dbReference>
<dbReference type="PANTHER" id="PTHR10314">
    <property type="entry name" value="CYSTATHIONINE BETA-SYNTHASE"/>
    <property type="match status" value="1"/>
</dbReference>
<protein>
    <recommendedName>
        <fullName evidence="5 13">Cysteine synthase</fullName>
        <ecNumber evidence="4 13">2.5.1.47</ecNumber>
    </recommendedName>
</protein>
<dbReference type="GO" id="GO:0006535">
    <property type="term" value="P:cysteine biosynthetic process from serine"/>
    <property type="evidence" value="ECO:0007669"/>
    <property type="project" value="UniProtKB-UniRule"/>
</dbReference>
<feature type="domain" description="Tryptophan synthase beta chain-like PALP" evidence="14">
    <location>
        <begin position="34"/>
        <end position="323"/>
    </location>
</feature>
<evidence type="ECO:0000256" key="2">
    <source>
        <dbReference type="ARBA" id="ARBA00004962"/>
    </source>
</evidence>
<evidence type="ECO:0000313" key="16">
    <source>
        <dbReference type="Proteomes" id="UP000003100"/>
    </source>
</evidence>
<dbReference type="NCBIfam" id="TIGR01136">
    <property type="entry name" value="cysKM"/>
    <property type="match status" value="1"/>
</dbReference>
<comment type="catalytic activity">
    <reaction evidence="10 13">
        <text>O-acetyl-L-serine + hydrogen sulfide = L-cysteine + acetate</text>
        <dbReference type="Rhea" id="RHEA:14829"/>
        <dbReference type="ChEBI" id="CHEBI:29919"/>
        <dbReference type="ChEBI" id="CHEBI:30089"/>
        <dbReference type="ChEBI" id="CHEBI:35235"/>
        <dbReference type="ChEBI" id="CHEBI:58340"/>
        <dbReference type="EC" id="2.5.1.47"/>
    </reaction>
</comment>
<evidence type="ECO:0000256" key="3">
    <source>
        <dbReference type="ARBA" id="ARBA00007103"/>
    </source>
</evidence>
<evidence type="ECO:0000259" key="14">
    <source>
        <dbReference type="Pfam" id="PF00291"/>
    </source>
</evidence>
<dbReference type="Gene3D" id="3.40.50.1100">
    <property type="match status" value="2"/>
</dbReference>
<evidence type="ECO:0000256" key="7">
    <source>
        <dbReference type="ARBA" id="ARBA00022679"/>
    </source>
</evidence>
<comment type="cofactor">
    <cofactor evidence="1 11 13">
        <name>pyridoxal 5'-phosphate</name>
        <dbReference type="ChEBI" id="CHEBI:597326"/>
    </cofactor>
</comment>
<dbReference type="Pfam" id="PF00291">
    <property type="entry name" value="PALP"/>
    <property type="match status" value="1"/>
</dbReference>
<dbReference type="InterPro" id="IPR001926">
    <property type="entry name" value="TrpB-like_PALP"/>
</dbReference>
<evidence type="ECO:0000313" key="15">
    <source>
        <dbReference type="EMBL" id="EEG48928.1"/>
    </source>
</evidence>
<dbReference type="PATRIC" id="fig|476272.21.peg.1578"/>
<dbReference type="InterPro" id="IPR005859">
    <property type="entry name" value="CysK"/>
</dbReference>
<feature type="modified residue" description="N6-(pyridoxal phosphate)lysine" evidence="12">
    <location>
        <position position="73"/>
    </location>
</feature>
<organism evidence="15 16">
    <name type="scientific">Blautia hydrogenotrophica (strain DSM 10507 / JCM 14656 / S5a33)</name>
    <name type="common">Ruminococcus hydrogenotrophicus</name>
    <dbReference type="NCBI Taxonomy" id="476272"/>
    <lineage>
        <taxon>Bacteria</taxon>
        <taxon>Bacillati</taxon>
        <taxon>Bacillota</taxon>
        <taxon>Clostridia</taxon>
        <taxon>Lachnospirales</taxon>
        <taxon>Lachnospiraceae</taxon>
        <taxon>Blautia</taxon>
    </lineage>
</organism>
<dbReference type="InterPro" id="IPR005856">
    <property type="entry name" value="Cys_synth"/>
</dbReference>
<dbReference type="UniPathway" id="UPA00136">
    <property type="reaction ID" value="UER00200"/>
</dbReference>
<dbReference type="Proteomes" id="UP000003100">
    <property type="component" value="Unassembled WGS sequence"/>
</dbReference>
<dbReference type="InterPro" id="IPR001216">
    <property type="entry name" value="P-phosphate_BS"/>
</dbReference>
<dbReference type="AlphaFoldDB" id="C0CMR0"/>
<dbReference type="EMBL" id="ACBZ01000115">
    <property type="protein sequence ID" value="EEG48928.1"/>
    <property type="molecule type" value="Genomic_DNA"/>
</dbReference>
<feature type="binding site" evidence="11">
    <location>
        <position position="295"/>
    </location>
    <ligand>
        <name>pyridoxal 5'-phosphate</name>
        <dbReference type="ChEBI" id="CHEBI:597326"/>
    </ligand>
</feature>
<dbReference type="HOGENOM" id="CLU_021018_1_0_9"/>
<evidence type="ECO:0000256" key="11">
    <source>
        <dbReference type="PIRSR" id="PIRSR605856-50"/>
    </source>
</evidence>
<evidence type="ECO:0000256" key="1">
    <source>
        <dbReference type="ARBA" id="ARBA00001933"/>
    </source>
</evidence>
<sequence length="336" mass="36562">MFSQKKKAEVLKIWYAIKGFGKRRIRMSKIYKNVTEFIGNTPLMEICHIEEKEKLKGRVLVKLEYLNPAGSVKDRAAKSMLEDAQRRGVLKAGSVIIEPTSGNTGIGLASIAAVLGYRMILTMPETMSQERINILKAYGAEIVLTDGKKGMQGAVDKAEELAEEIPDSFIPGQFENPANARAHVETTGPEIWEDTQGNVDFFVAGVGTGGTLTGTGEFLKSRNSKIRVIAVEPADSPLLSEGRAGSHGIQGIGANFVPKLLNREIYDEIATVRTEDAIWSAKLLAKQEGMLVGISSGAALWTAMELAKKPENEGKTIVALLPDSGDRYYSTALFQE</sequence>
<keyword evidence="6 13" id="KW-0028">Amino-acid biosynthesis</keyword>
<dbReference type="InterPro" id="IPR050214">
    <property type="entry name" value="Cys_Synth/Cystath_Beta-Synth"/>
</dbReference>
<dbReference type="EC" id="2.5.1.47" evidence="4 13"/>
<feature type="binding site" evidence="11">
    <location>
        <position position="103"/>
    </location>
    <ligand>
        <name>pyridoxal 5'-phosphate</name>
        <dbReference type="ChEBI" id="CHEBI:597326"/>
    </ligand>
</feature>
<dbReference type="GO" id="GO:0016846">
    <property type="term" value="F:carbon-sulfur lyase activity"/>
    <property type="evidence" value="ECO:0007669"/>
    <property type="project" value="UniProtKB-ARBA"/>
</dbReference>
<evidence type="ECO:0000256" key="13">
    <source>
        <dbReference type="RuleBase" id="RU003985"/>
    </source>
</evidence>
<evidence type="ECO:0000256" key="12">
    <source>
        <dbReference type="PIRSR" id="PIRSR605856-51"/>
    </source>
</evidence>
<dbReference type="GO" id="GO:0004124">
    <property type="term" value="F:cysteine synthase activity"/>
    <property type="evidence" value="ECO:0007669"/>
    <property type="project" value="UniProtKB-UniRule"/>
</dbReference>
<dbReference type="PROSITE" id="PS00901">
    <property type="entry name" value="CYS_SYNTHASE"/>
    <property type="match status" value="1"/>
</dbReference>
<evidence type="ECO:0000256" key="6">
    <source>
        <dbReference type="ARBA" id="ARBA00022605"/>
    </source>
</evidence>
<keyword evidence="7 13" id="KW-0808">Transferase</keyword>
<dbReference type="SUPFAM" id="SSF53686">
    <property type="entry name" value="Tryptophan synthase beta subunit-like PLP-dependent enzymes"/>
    <property type="match status" value="1"/>
</dbReference>
<evidence type="ECO:0000256" key="10">
    <source>
        <dbReference type="ARBA" id="ARBA00047931"/>
    </source>
</evidence>
<dbReference type="FunFam" id="3.40.50.1100:FF:000006">
    <property type="entry name" value="Cysteine synthase"/>
    <property type="match status" value="1"/>
</dbReference>
<evidence type="ECO:0000256" key="8">
    <source>
        <dbReference type="ARBA" id="ARBA00022898"/>
    </source>
</evidence>
<reference evidence="15 16" key="1">
    <citation type="submission" date="2009-01" db="EMBL/GenBank/DDBJ databases">
        <authorList>
            <person name="Fulton L."/>
            <person name="Clifton S."/>
            <person name="Fulton B."/>
            <person name="Xu J."/>
            <person name="Minx P."/>
            <person name="Pepin K.H."/>
            <person name="Johnson M."/>
            <person name="Bhonagiri V."/>
            <person name="Nash W.E."/>
            <person name="Mardis E.R."/>
            <person name="Wilson R.K."/>
        </authorList>
    </citation>
    <scope>NUCLEOTIDE SEQUENCE [LARGE SCALE GENOMIC DNA]</scope>
    <source>
        <strain evidence="16">DSM 10507 / JCM 14656 / S5a33</strain>
    </source>
</reference>
<dbReference type="CDD" id="cd01561">
    <property type="entry name" value="CBS_like"/>
    <property type="match status" value="1"/>
</dbReference>